<dbReference type="InterPro" id="IPR051125">
    <property type="entry name" value="ABC-4/HrtB_transporter"/>
</dbReference>
<feature type="transmembrane region" description="Helical" evidence="6">
    <location>
        <begin position="299"/>
        <end position="323"/>
    </location>
</feature>
<dbReference type="Proteomes" id="UP000494249">
    <property type="component" value="Unassembled WGS sequence"/>
</dbReference>
<dbReference type="InterPro" id="IPR003838">
    <property type="entry name" value="ABC3_permease_C"/>
</dbReference>
<dbReference type="PANTHER" id="PTHR43738">
    <property type="entry name" value="ABC TRANSPORTER, MEMBRANE PROTEIN"/>
    <property type="match status" value="1"/>
</dbReference>
<reference evidence="9 10" key="1">
    <citation type="submission" date="2020-04" db="EMBL/GenBank/DDBJ databases">
        <authorList>
            <person name="De Canck E."/>
        </authorList>
    </citation>
    <scope>NUCLEOTIDE SEQUENCE [LARGE SCALE GENOMIC DNA]</scope>
    <source>
        <strain evidence="9 10">LMG 22037</strain>
    </source>
</reference>
<keyword evidence="4 6" id="KW-1133">Transmembrane helix</keyword>
<feature type="transmembrane region" description="Helical" evidence="6">
    <location>
        <begin position="254"/>
        <end position="278"/>
    </location>
</feature>
<feature type="transmembrane region" description="Helical" evidence="6">
    <location>
        <begin position="349"/>
        <end position="369"/>
    </location>
</feature>
<dbReference type="GO" id="GO:0005886">
    <property type="term" value="C:plasma membrane"/>
    <property type="evidence" value="ECO:0007669"/>
    <property type="project" value="UniProtKB-SubCell"/>
</dbReference>
<evidence type="ECO:0000256" key="4">
    <source>
        <dbReference type="ARBA" id="ARBA00022989"/>
    </source>
</evidence>
<sequence>MYLLKLITRNALRHKLRTLLTVFGLLIAVLAYGLLHTVVDAWYAGAAAASNARLVTRNAISLVFPLPLSYENRIRGVEGVTIVARSNWFGGVYREPKNFFAQFAVSDNYLDLYPEFILPTQQRNDYERDRKGCLIGRQLASQFGFKIGDVIPIKGTIYPGTWEFVVRGILDGRDESTITRQLIFHWDYLNETLRKTPGRKADQVGVYVLGIASPDEAAAISRNVDNVFRNSLAETLTETEQAFQLGFVAMSNQIIAAIQLVSYVVIVIIMAVMANAMAMSARERTVEYATLKALGFGPAFLALLMFGESLTICVVGGGLGILATPPAASFFKQATGGVFPVFHVSRETMLLQAACALVVGLAAAIIPALQAARVKIVEGLRAIG</sequence>
<evidence type="ECO:0000256" key="1">
    <source>
        <dbReference type="ARBA" id="ARBA00004651"/>
    </source>
</evidence>
<dbReference type="InterPro" id="IPR025857">
    <property type="entry name" value="MacB_PCD"/>
</dbReference>
<accession>A0A6J5B0K1</accession>
<protein>
    <recommendedName>
        <fullName evidence="11">ABC3 transporter permease protein domain-containing protein</fullName>
    </recommendedName>
</protein>
<evidence type="ECO:0000256" key="5">
    <source>
        <dbReference type="ARBA" id="ARBA00023136"/>
    </source>
</evidence>
<evidence type="ECO:0000313" key="9">
    <source>
        <dbReference type="EMBL" id="CAB3686513.1"/>
    </source>
</evidence>
<dbReference type="Pfam" id="PF12704">
    <property type="entry name" value="MacB_PCD"/>
    <property type="match status" value="1"/>
</dbReference>
<evidence type="ECO:0000256" key="2">
    <source>
        <dbReference type="ARBA" id="ARBA00022475"/>
    </source>
</evidence>
<keyword evidence="3 6" id="KW-0812">Transmembrane</keyword>
<dbReference type="Pfam" id="PF02687">
    <property type="entry name" value="FtsX"/>
    <property type="match status" value="1"/>
</dbReference>
<dbReference type="EMBL" id="CADIKB010000010">
    <property type="protein sequence ID" value="CAB3686513.1"/>
    <property type="molecule type" value="Genomic_DNA"/>
</dbReference>
<name>A0A6J5B0K1_9BURK</name>
<evidence type="ECO:0000256" key="6">
    <source>
        <dbReference type="SAM" id="Phobius"/>
    </source>
</evidence>
<evidence type="ECO:0000259" key="7">
    <source>
        <dbReference type="Pfam" id="PF02687"/>
    </source>
</evidence>
<evidence type="ECO:0000313" key="10">
    <source>
        <dbReference type="Proteomes" id="UP000494249"/>
    </source>
</evidence>
<evidence type="ECO:0008006" key="11">
    <source>
        <dbReference type="Google" id="ProtNLM"/>
    </source>
</evidence>
<proteinExistence type="predicted"/>
<feature type="domain" description="ABC3 transporter permease C-terminal" evidence="7">
    <location>
        <begin position="261"/>
        <end position="374"/>
    </location>
</feature>
<keyword evidence="2" id="KW-1003">Cell membrane</keyword>
<keyword evidence="5 6" id="KW-0472">Membrane</keyword>
<gene>
    <name evidence="9" type="ORF">LMG22037_02754</name>
</gene>
<dbReference type="AlphaFoldDB" id="A0A6J5B0K1"/>
<comment type="subcellular location">
    <subcellularLocation>
        <location evidence="1">Cell membrane</location>
        <topology evidence="1">Multi-pass membrane protein</topology>
    </subcellularLocation>
</comment>
<evidence type="ECO:0000259" key="8">
    <source>
        <dbReference type="Pfam" id="PF12704"/>
    </source>
</evidence>
<organism evidence="9 10">
    <name type="scientific">Paraburkholderia phenoliruptrix</name>
    <dbReference type="NCBI Taxonomy" id="252970"/>
    <lineage>
        <taxon>Bacteria</taxon>
        <taxon>Pseudomonadati</taxon>
        <taxon>Pseudomonadota</taxon>
        <taxon>Betaproteobacteria</taxon>
        <taxon>Burkholderiales</taxon>
        <taxon>Burkholderiaceae</taxon>
        <taxon>Paraburkholderia</taxon>
    </lineage>
</organism>
<dbReference type="PANTHER" id="PTHR43738:SF3">
    <property type="entry name" value="ABC TRANSPORTER PERMEASE"/>
    <property type="match status" value="1"/>
</dbReference>
<evidence type="ECO:0000256" key="3">
    <source>
        <dbReference type="ARBA" id="ARBA00022692"/>
    </source>
</evidence>
<feature type="domain" description="MacB-like periplasmic core" evidence="8">
    <location>
        <begin position="18"/>
        <end position="222"/>
    </location>
</feature>
<dbReference type="RefSeq" id="WP_028361945.1">
    <property type="nucleotide sequence ID" value="NZ_CADFGL010000030.1"/>
</dbReference>